<dbReference type="OrthoDB" id="1932474at2"/>
<dbReference type="STRING" id="545697.HMPREF0216_00849"/>
<proteinExistence type="predicted"/>
<gene>
    <name evidence="1" type="ORF">HMPREF0216_00849</name>
</gene>
<evidence type="ECO:0000313" key="1">
    <source>
        <dbReference type="EMBL" id="EKY28327.1"/>
    </source>
</evidence>
<dbReference type="AlphaFoldDB" id="L1QLA4"/>
<reference evidence="1 2" key="1">
    <citation type="submission" date="2012-05" db="EMBL/GenBank/DDBJ databases">
        <authorList>
            <person name="Weinstock G."/>
            <person name="Sodergren E."/>
            <person name="Lobos E.A."/>
            <person name="Fulton L."/>
            <person name="Fulton R."/>
            <person name="Courtney L."/>
            <person name="Fronick C."/>
            <person name="O'Laughlin M."/>
            <person name="Godfrey J."/>
            <person name="Wilson R.M."/>
            <person name="Miner T."/>
            <person name="Farmer C."/>
            <person name="Delehaunty K."/>
            <person name="Cordes M."/>
            <person name="Minx P."/>
            <person name="Tomlinson C."/>
            <person name="Chen J."/>
            <person name="Wollam A."/>
            <person name="Pepin K.H."/>
            <person name="Bhonagiri V."/>
            <person name="Zhang X."/>
            <person name="Suruliraj S."/>
            <person name="Warren W."/>
            <person name="Mitreva M."/>
            <person name="Mardis E.R."/>
            <person name="Wilson R.K."/>
        </authorList>
    </citation>
    <scope>NUCLEOTIDE SEQUENCE [LARGE SCALE GENOMIC DNA]</scope>
    <source>
        <strain evidence="1 2">DSM 1785</strain>
    </source>
</reference>
<dbReference type="Proteomes" id="UP000010420">
    <property type="component" value="Unassembled WGS sequence"/>
</dbReference>
<accession>L1QLA4</accession>
<dbReference type="EMBL" id="AMEZ01000025">
    <property type="protein sequence ID" value="EKY28327.1"/>
    <property type="molecule type" value="Genomic_DNA"/>
</dbReference>
<dbReference type="eggNOG" id="ENOG50327CM">
    <property type="taxonomic scope" value="Bacteria"/>
</dbReference>
<dbReference type="RefSeq" id="WP_005211365.1">
    <property type="nucleotide sequence ID" value="NZ_KB291617.1"/>
</dbReference>
<name>L1QLA4_9CLOT</name>
<evidence type="ECO:0000313" key="2">
    <source>
        <dbReference type="Proteomes" id="UP000010420"/>
    </source>
</evidence>
<protein>
    <submittedName>
        <fullName evidence="1">Uncharacterized protein</fullName>
    </submittedName>
</protein>
<comment type="caution">
    <text evidence="1">The sequence shown here is derived from an EMBL/GenBank/DDBJ whole genome shotgun (WGS) entry which is preliminary data.</text>
</comment>
<sequence length="190" mass="22100">MSNKIMLTYENGEFNVYINETVIYNDKDIENSFIKFKQEVKNNAGAKSDSWESVEENIKAYCLSGLEINKEFRTISFGKMKYFYNTDKVFYIENDSMISLDGGFKLFNFIINKISQKELADEVSLLELCKIAMINKAIFSINEDCIMILSPMFSYGKVEFNFTNKKINKGTTSEKGTFEDFKNYVLEIFK</sequence>
<keyword evidence="2" id="KW-1185">Reference proteome</keyword>
<dbReference type="PATRIC" id="fig|545697.3.peg.836"/>
<organism evidence="1 2">
    <name type="scientific">Clostridium celatum DSM 1785</name>
    <dbReference type="NCBI Taxonomy" id="545697"/>
    <lineage>
        <taxon>Bacteria</taxon>
        <taxon>Bacillati</taxon>
        <taxon>Bacillota</taxon>
        <taxon>Clostridia</taxon>
        <taxon>Eubacteriales</taxon>
        <taxon>Clostridiaceae</taxon>
        <taxon>Clostridium</taxon>
    </lineage>
</organism>
<dbReference type="HOGENOM" id="CLU_1425720_0_0_9"/>